<sequence length="112" mass="12114">MDAQQPQQLNRPNFALPAFQGVVELIAASGNLTQEEAIEALEQHWEQDNPQGEEQQANQAPQGEGQGPPPDNPPCPPAQPPAVENECPPQWMTDPTPPTFDPDTIVSSNLPT</sequence>
<protein>
    <submittedName>
        <fullName evidence="2">Uncharacterized protein</fullName>
    </submittedName>
</protein>
<reference evidence="3" key="2">
    <citation type="submission" date="2015-01" db="EMBL/GenBank/DDBJ databases">
        <title>Evolutionary Origins and Diversification of the Mycorrhizal Mutualists.</title>
        <authorList>
            <consortium name="DOE Joint Genome Institute"/>
            <consortium name="Mycorrhizal Genomics Consortium"/>
            <person name="Kohler A."/>
            <person name="Kuo A."/>
            <person name="Nagy L.G."/>
            <person name="Floudas D."/>
            <person name="Copeland A."/>
            <person name="Barry K.W."/>
            <person name="Cichocki N."/>
            <person name="Veneault-Fourrey C."/>
            <person name="LaButti K."/>
            <person name="Lindquist E.A."/>
            <person name="Lipzen A."/>
            <person name="Lundell T."/>
            <person name="Morin E."/>
            <person name="Murat C."/>
            <person name="Riley R."/>
            <person name="Ohm R."/>
            <person name="Sun H."/>
            <person name="Tunlid A."/>
            <person name="Henrissat B."/>
            <person name="Grigoriev I.V."/>
            <person name="Hibbett D.S."/>
            <person name="Martin F."/>
        </authorList>
    </citation>
    <scope>NUCLEOTIDE SEQUENCE [LARGE SCALE GENOMIC DNA]</scope>
    <source>
        <strain evidence="3">Marx 270</strain>
    </source>
</reference>
<feature type="region of interest" description="Disordered" evidence="1">
    <location>
        <begin position="40"/>
        <end position="112"/>
    </location>
</feature>
<proteinExistence type="predicted"/>
<reference evidence="2 3" key="1">
    <citation type="submission" date="2014-04" db="EMBL/GenBank/DDBJ databases">
        <authorList>
            <consortium name="DOE Joint Genome Institute"/>
            <person name="Kuo A."/>
            <person name="Kohler A."/>
            <person name="Costa M.D."/>
            <person name="Nagy L.G."/>
            <person name="Floudas D."/>
            <person name="Copeland A."/>
            <person name="Barry K.W."/>
            <person name="Cichocki N."/>
            <person name="Veneault-Fourrey C."/>
            <person name="LaButti K."/>
            <person name="Lindquist E.A."/>
            <person name="Lipzen A."/>
            <person name="Lundell T."/>
            <person name="Morin E."/>
            <person name="Murat C."/>
            <person name="Sun H."/>
            <person name="Tunlid A."/>
            <person name="Henrissat B."/>
            <person name="Grigoriev I.V."/>
            <person name="Hibbett D.S."/>
            <person name="Martin F."/>
            <person name="Nordberg H.P."/>
            <person name="Cantor M.N."/>
            <person name="Hua S.X."/>
        </authorList>
    </citation>
    <scope>NUCLEOTIDE SEQUENCE [LARGE SCALE GENOMIC DNA]</scope>
    <source>
        <strain evidence="2 3">Marx 270</strain>
    </source>
</reference>
<dbReference type="Proteomes" id="UP000054217">
    <property type="component" value="Unassembled WGS sequence"/>
</dbReference>
<evidence type="ECO:0000313" key="3">
    <source>
        <dbReference type="Proteomes" id="UP000054217"/>
    </source>
</evidence>
<feature type="compositionally biased region" description="Low complexity" evidence="1">
    <location>
        <begin position="49"/>
        <end position="63"/>
    </location>
</feature>
<evidence type="ECO:0000313" key="2">
    <source>
        <dbReference type="EMBL" id="KIN93706.1"/>
    </source>
</evidence>
<dbReference type="HOGENOM" id="CLU_2211034_0_0_1"/>
<dbReference type="AlphaFoldDB" id="A0A0C3J7P6"/>
<evidence type="ECO:0000256" key="1">
    <source>
        <dbReference type="SAM" id="MobiDB-lite"/>
    </source>
</evidence>
<organism evidence="2 3">
    <name type="scientific">Pisolithus tinctorius Marx 270</name>
    <dbReference type="NCBI Taxonomy" id="870435"/>
    <lineage>
        <taxon>Eukaryota</taxon>
        <taxon>Fungi</taxon>
        <taxon>Dikarya</taxon>
        <taxon>Basidiomycota</taxon>
        <taxon>Agaricomycotina</taxon>
        <taxon>Agaricomycetes</taxon>
        <taxon>Agaricomycetidae</taxon>
        <taxon>Boletales</taxon>
        <taxon>Sclerodermatineae</taxon>
        <taxon>Pisolithaceae</taxon>
        <taxon>Pisolithus</taxon>
    </lineage>
</organism>
<keyword evidence="3" id="KW-1185">Reference proteome</keyword>
<name>A0A0C3J7P6_PISTI</name>
<accession>A0A0C3J7P6</accession>
<feature type="compositionally biased region" description="Pro residues" evidence="1">
    <location>
        <begin position="67"/>
        <end position="80"/>
    </location>
</feature>
<dbReference type="EMBL" id="KN832142">
    <property type="protein sequence ID" value="KIN93706.1"/>
    <property type="molecule type" value="Genomic_DNA"/>
</dbReference>
<gene>
    <name evidence="2" type="ORF">M404DRAFT_35837</name>
</gene>
<dbReference type="InParanoid" id="A0A0C3J7P6"/>